<keyword evidence="1" id="KW-1133">Transmembrane helix</keyword>
<evidence type="ECO:0000256" key="1">
    <source>
        <dbReference type="SAM" id="Phobius"/>
    </source>
</evidence>
<feature type="transmembrane region" description="Helical" evidence="1">
    <location>
        <begin position="57"/>
        <end position="76"/>
    </location>
</feature>
<reference evidence="2" key="1">
    <citation type="submission" date="2018-01" db="EMBL/GenBank/DDBJ databases">
        <title>An insight into the sialome of Amazonian anophelines.</title>
        <authorList>
            <person name="Ribeiro J.M."/>
            <person name="Scarpassa V."/>
            <person name="Calvo E."/>
        </authorList>
    </citation>
    <scope>NUCLEOTIDE SEQUENCE</scope>
    <source>
        <tissue evidence="2">Salivary glands</tissue>
    </source>
</reference>
<sequence>MLLLLLLLLMLLELLRLRLMLLLMIVLIICSGVTLCYDRHVITTLVFLTSFRHPRHIVLRLLVLRLLKMEFVLIVGTGRMSSHRFSRPY</sequence>
<evidence type="ECO:0000313" key="2">
    <source>
        <dbReference type="EMBL" id="MBW31185.1"/>
    </source>
</evidence>
<proteinExistence type="predicted"/>
<keyword evidence="1" id="KW-0472">Membrane</keyword>
<feature type="transmembrane region" description="Helical" evidence="1">
    <location>
        <begin position="26"/>
        <end position="48"/>
    </location>
</feature>
<organism evidence="2">
    <name type="scientific">Anopheles braziliensis</name>
    <dbReference type="NCBI Taxonomy" id="58242"/>
    <lineage>
        <taxon>Eukaryota</taxon>
        <taxon>Metazoa</taxon>
        <taxon>Ecdysozoa</taxon>
        <taxon>Arthropoda</taxon>
        <taxon>Hexapoda</taxon>
        <taxon>Insecta</taxon>
        <taxon>Pterygota</taxon>
        <taxon>Neoptera</taxon>
        <taxon>Endopterygota</taxon>
        <taxon>Diptera</taxon>
        <taxon>Nematocera</taxon>
        <taxon>Culicoidea</taxon>
        <taxon>Culicidae</taxon>
        <taxon>Anophelinae</taxon>
        <taxon>Anopheles</taxon>
    </lineage>
</organism>
<name>A0A2M3ZRR3_9DIPT</name>
<protein>
    <submittedName>
        <fullName evidence="2">Putative secreted peptide</fullName>
    </submittedName>
</protein>
<keyword evidence="1" id="KW-0812">Transmembrane</keyword>
<accession>A0A2M3ZRR3</accession>
<dbReference type="EMBL" id="GGFM01010434">
    <property type="protein sequence ID" value="MBW31185.1"/>
    <property type="molecule type" value="Transcribed_RNA"/>
</dbReference>
<dbReference type="AlphaFoldDB" id="A0A2M3ZRR3"/>